<dbReference type="Pfam" id="PF04535">
    <property type="entry name" value="CASP_dom"/>
    <property type="match status" value="1"/>
</dbReference>
<evidence type="ECO:0000256" key="8">
    <source>
        <dbReference type="RuleBase" id="RU361233"/>
    </source>
</evidence>
<dbReference type="Proteomes" id="UP001179952">
    <property type="component" value="Unassembled WGS sequence"/>
</dbReference>
<evidence type="ECO:0000256" key="7">
    <source>
        <dbReference type="ARBA" id="ARBA00023136"/>
    </source>
</evidence>
<organism evidence="10 11">
    <name type="scientific">Acorus gramineus</name>
    <name type="common">Dwarf sweet flag</name>
    <dbReference type="NCBI Taxonomy" id="55184"/>
    <lineage>
        <taxon>Eukaryota</taxon>
        <taxon>Viridiplantae</taxon>
        <taxon>Streptophyta</taxon>
        <taxon>Embryophyta</taxon>
        <taxon>Tracheophyta</taxon>
        <taxon>Spermatophyta</taxon>
        <taxon>Magnoliopsida</taxon>
        <taxon>Liliopsida</taxon>
        <taxon>Acoraceae</taxon>
        <taxon>Acorus</taxon>
    </lineage>
</organism>
<sequence>MASLLVMSVDVQFYSYTTFCFLVTIMGLVIPWSSTLALVDIYSIFTRCHLHQPGVMVIVVIGDWVLALLSLAAASASASVVAILTSVGGSYCPPKFCGRRASMVPLLRMPLPSSSSSCPCRRRALAVVVVPLPSLLSSCPLPSSCPCLRCCRRALCRRRALAVAVVPFAVVVPLPSSCPCCRRALCRRRALAVAVVPLPSLLSSCPCRRRRALAVVVAVVPLPSSSCPCRRRRALCHLLIFVQTLRVLPFKVWEGVLKNHY</sequence>
<keyword evidence="11" id="KW-1185">Reference proteome</keyword>
<keyword evidence="5 8" id="KW-0812">Transmembrane</keyword>
<evidence type="ECO:0000313" key="11">
    <source>
        <dbReference type="Proteomes" id="UP001179952"/>
    </source>
</evidence>
<comment type="caution">
    <text evidence="8">Lacks conserved residue(s) required for the propagation of feature annotation.</text>
</comment>
<feature type="transmembrane region" description="Helical" evidence="8">
    <location>
        <begin position="54"/>
        <end position="84"/>
    </location>
</feature>
<feature type="domain" description="Casparian strip membrane protein" evidence="9">
    <location>
        <begin position="2"/>
        <end position="97"/>
    </location>
</feature>
<evidence type="ECO:0000256" key="2">
    <source>
        <dbReference type="ARBA" id="ARBA00007651"/>
    </source>
</evidence>
<evidence type="ECO:0000256" key="5">
    <source>
        <dbReference type="ARBA" id="ARBA00022692"/>
    </source>
</evidence>
<dbReference type="PANTHER" id="PTHR32021">
    <property type="entry name" value="CASP-LIKE PROTEIN 5B3"/>
    <property type="match status" value="1"/>
</dbReference>
<dbReference type="EMBL" id="JAUJYN010000002">
    <property type="protein sequence ID" value="KAK1277764.1"/>
    <property type="molecule type" value="Genomic_DNA"/>
</dbReference>
<dbReference type="InterPro" id="IPR045009">
    <property type="entry name" value="CASPL-5"/>
</dbReference>
<evidence type="ECO:0000256" key="3">
    <source>
        <dbReference type="ARBA" id="ARBA00011489"/>
    </source>
</evidence>
<evidence type="ECO:0000313" key="10">
    <source>
        <dbReference type="EMBL" id="KAK1277764.1"/>
    </source>
</evidence>
<comment type="subcellular location">
    <subcellularLocation>
        <location evidence="1 8">Cell membrane</location>
        <topology evidence="1 8">Multi-pass membrane protein</topology>
    </subcellularLocation>
</comment>
<reference evidence="10" key="1">
    <citation type="journal article" date="2023" name="Nat. Commun.">
        <title>Diploid and tetraploid genomes of Acorus and the evolution of monocots.</title>
        <authorList>
            <person name="Ma L."/>
            <person name="Liu K.W."/>
            <person name="Li Z."/>
            <person name="Hsiao Y.Y."/>
            <person name="Qi Y."/>
            <person name="Fu T."/>
            <person name="Tang G.D."/>
            <person name="Zhang D."/>
            <person name="Sun W.H."/>
            <person name="Liu D.K."/>
            <person name="Li Y."/>
            <person name="Chen G.Z."/>
            <person name="Liu X.D."/>
            <person name="Liao X.Y."/>
            <person name="Jiang Y.T."/>
            <person name="Yu X."/>
            <person name="Hao Y."/>
            <person name="Huang J."/>
            <person name="Zhao X.W."/>
            <person name="Ke S."/>
            <person name="Chen Y.Y."/>
            <person name="Wu W.L."/>
            <person name="Hsu J.L."/>
            <person name="Lin Y.F."/>
            <person name="Huang M.D."/>
            <person name="Li C.Y."/>
            <person name="Huang L."/>
            <person name="Wang Z.W."/>
            <person name="Zhao X."/>
            <person name="Zhong W.Y."/>
            <person name="Peng D.H."/>
            <person name="Ahmad S."/>
            <person name="Lan S."/>
            <person name="Zhang J.S."/>
            <person name="Tsai W.C."/>
            <person name="Van de Peer Y."/>
            <person name="Liu Z.J."/>
        </authorList>
    </citation>
    <scope>NUCLEOTIDE SEQUENCE</scope>
    <source>
        <strain evidence="10">SCP</strain>
    </source>
</reference>
<comment type="similarity">
    <text evidence="2 8">Belongs to the Casparian strip membrane proteins (CASP) family.</text>
</comment>
<accession>A0AAV9BNY1</accession>
<evidence type="ECO:0000256" key="6">
    <source>
        <dbReference type="ARBA" id="ARBA00022989"/>
    </source>
</evidence>
<dbReference type="InterPro" id="IPR006702">
    <property type="entry name" value="CASP_dom"/>
</dbReference>
<proteinExistence type="inferred from homology"/>
<dbReference type="GO" id="GO:0005886">
    <property type="term" value="C:plasma membrane"/>
    <property type="evidence" value="ECO:0007669"/>
    <property type="project" value="UniProtKB-SubCell"/>
</dbReference>
<comment type="caution">
    <text evidence="10">The sequence shown here is derived from an EMBL/GenBank/DDBJ whole genome shotgun (WGS) entry which is preliminary data.</text>
</comment>
<evidence type="ECO:0000259" key="9">
    <source>
        <dbReference type="Pfam" id="PF04535"/>
    </source>
</evidence>
<gene>
    <name evidence="10" type="ORF">QJS04_geneDACA023848</name>
</gene>
<keyword evidence="6 8" id="KW-1133">Transmembrane helix</keyword>
<name>A0AAV9BNY1_ACOGR</name>
<keyword evidence="4 8" id="KW-1003">Cell membrane</keyword>
<protein>
    <recommendedName>
        <fullName evidence="8">CASP-like protein</fullName>
    </recommendedName>
</protein>
<comment type="subunit">
    <text evidence="3 8">Homodimer and heterodimers.</text>
</comment>
<dbReference type="PANTHER" id="PTHR32021:SF30">
    <property type="entry name" value="CASP-LIKE PROTEIN 5C1"/>
    <property type="match status" value="1"/>
</dbReference>
<feature type="transmembrane region" description="Helical" evidence="8">
    <location>
        <begin position="13"/>
        <end position="42"/>
    </location>
</feature>
<keyword evidence="7 8" id="KW-0472">Membrane</keyword>
<evidence type="ECO:0000256" key="1">
    <source>
        <dbReference type="ARBA" id="ARBA00004651"/>
    </source>
</evidence>
<dbReference type="AlphaFoldDB" id="A0AAV9BNY1"/>
<reference evidence="10" key="2">
    <citation type="submission" date="2023-06" db="EMBL/GenBank/DDBJ databases">
        <authorList>
            <person name="Ma L."/>
            <person name="Liu K.-W."/>
            <person name="Li Z."/>
            <person name="Hsiao Y.-Y."/>
            <person name="Qi Y."/>
            <person name="Fu T."/>
            <person name="Tang G."/>
            <person name="Zhang D."/>
            <person name="Sun W.-H."/>
            <person name="Liu D.-K."/>
            <person name="Li Y."/>
            <person name="Chen G.-Z."/>
            <person name="Liu X.-D."/>
            <person name="Liao X.-Y."/>
            <person name="Jiang Y.-T."/>
            <person name="Yu X."/>
            <person name="Hao Y."/>
            <person name="Huang J."/>
            <person name="Zhao X.-W."/>
            <person name="Ke S."/>
            <person name="Chen Y.-Y."/>
            <person name="Wu W.-L."/>
            <person name="Hsu J.-L."/>
            <person name="Lin Y.-F."/>
            <person name="Huang M.-D."/>
            <person name="Li C.-Y."/>
            <person name="Huang L."/>
            <person name="Wang Z.-W."/>
            <person name="Zhao X."/>
            <person name="Zhong W.-Y."/>
            <person name="Peng D.-H."/>
            <person name="Ahmad S."/>
            <person name="Lan S."/>
            <person name="Zhang J.-S."/>
            <person name="Tsai W.-C."/>
            <person name="Van De Peer Y."/>
            <person name="Liu Z.-J."/>
        </authorList>
    </citation>
    <scope>NUCLEOTIDE SEQUENCE</scope>
    <source>
        <strain evidence="10">SCP</strain>
        <tissue evidence="10">Leaves</tissue>
    </source>
</reference>
<evidence type="ECO:0000256" key="4">
    <source>
        <dbReference type="ARBA" id="ARBA00022475"/>
    </source>
</evidence>